<dbReference type="SMART" id="SM00507">
    <property type="entry name" value="HNHc"/>
    <property type="match status" value="1"/>
</dbReference>
<proteinExistence type="predicted"/>
<keyword evidence="3" id="KW-1185">Reference proteome</keyword>
<evidence type="ECO:0000313" key="3">
    <source>
        <dbReference type="Proteomes" id="UP000268007"/>
    </source>
</evidence>
<dbReference type="Proteomes" id="UP000268007">
    <property type="component" value="Unassembled WGS sequence"/>
</dbReference>
<feature type="domain" description="HNH nuclease" evidence="1">
    <location>
        <begin position="83"/>
        <end position="136"/>
    </location>
</feature>
<dbReference type="AlphaFoldDB" id="A0A495IT67"/>
<dbReference type="GO" id="GO:0004519">
    <property type="term" value="F:endonuclease activity"/>
    <property type="evidence" value="ECO:0007669"/>
    <property type="project" value="UniProtKB-KW"/>
</dbReference>
<comment type="caution">
    <text evidence="2">The sequence shown here is derived from an EMBL/GenBank/DDBJ whole genome shotgun (WGS) entry which is preliminary data.</text>
</comment>
<dbReference type="Pfam" id="PF01844">
    <property type="entry name" value="HNH"/>
    <property type="match status" value="1"/>
</dbReference>
<dbReference type="GO" id="GO:0003676">
    <property type="term" value="F:nucleic acid binding"/>
    <property type="evidence" value="ECO:0007669"/>
    <property type="project" value="InterPro"/>
</dbReference>
<organism evidence="2 3">
    <name type="scientific">Mucilaginibacter gracilis</name>
    <dbReference type="NCBI Taxonomy" id="423350"/>
    <lineage>
        <taxon>Bacteria</taxon>
        <taxon>Pseudomonadati</taxon>
        <taxon>Bacteroidota</taxon>
        <taxon>Sphingobacteriia</taxon>
        <taxon>Sphingobacteriales</taxon>
        <taxon>Sphingobacteriaceae</taxon>
        <taxon>Mucilaginibacter</taxon>
    </lineage>
</organism>
<dbReference type="OrthoDB" id="9802901at2"/>
<evidence type="ECO:0000313" key="2">
    <source>
        <dbReference type="EMBL" id="RKR79976.1"/>
    </source>
</evidence>
<dbReference type="InterPro" id="IPR003615">
    <property type="entry name" value="HNH_nuc"/>
</dbReference>
<sequence length="158" mass="19496">MSLRHFRNKPPWFRRKVDESLPGYIRRFLSNVVTMYPNARIYGLRYYWDHDYRMYCKWKKCKRKELSIRKKREGRYFRKHRWEIKQQLIDRDGQLCNHCREPFEWRQLTFDHIIRLEDGGTSVLENLQLLCVPCHEAKTQQEHLLLKEIKLLSATPTK</sequence>
<dbReference type="GO" id="GO:0008270">
    <property type="term" value="F:zinc ion binding"/>
    <property type="evidence" value="ECO:0007669"/>
    <property type="project" value="InterPro"/>
</dbReference>
<keyword evidence="2" id="KW-0255">Endonuclease</keyword>
<keyword evidence="2" id="KW-0540">Nuclease</keyword>
<dbReference type="EMBL" id="RBKU01000001">
    <property type="protein sequence ID" value="RKR79976.1"/>
    <property type="molecule type" value="Genomic_DNA"/>
</dbReference>
<name>A0A495IT67_9SPHI</name>
<dbReference type="InterPro" id="IPR002711">
    <property type="entry name" value="HNH"/>
</dbReference>
<reference evidence="2 3" key="1">
    <citation type="submission" date="2018-10" db="EMBL/GenBank/DDBJ databases">
        <title>Genomic Encyclopedia of Archaeal and Bacterial Type Strains, Phase II (KMG-II): from individual species to whole genera.</title>
        <authorList>
            <person name="Goeker M."/>
        </authorList>
    </citation>
    <scope>NUCLEOTIDE SEQUENCE [LARGE SCALE GENOMIC DNA]</scope>
    <source>
        <strain evidence="2 3">DSM 18602</strain>
    </source>
</reference>
<dbReference type="RefSeq" id="WP_121195585.1">
    <property type="nucleotide sequence ID" value="NZ_RBKU01000001.1"/>
</dbReference>
<accession>A0A495IT67</accession>
<protein>
    <submittedName>
        <fullName evidence="2">HNH endonuclease</fullName>
    </submittedName>
</protein>
<dbReference type="Gene3D" id="1.10.30.50">
    <property type="match status" value="1"/>
</dbReference>
<keyword evidence="2" id="KW-0378">Hydrolase</keyword>
<dbReference type="CDD" id="cd00085">
    <property type="entry name" value="HNHc"/>
    <property type="match status" value="1"/>
</dbReference>
<evidence type="ECO:0000259" key="1">
    <source>
        <dbReference type="SMART" id="SM00507"/>
    </source>
</evidence>
<gene>
    <name evidence="2" type="ORF">BDD43_0062</name>
</gene>